<reference evidence="1" key="1">
    <citation type="submission" date="2021-06" db="EMBL/GenBank/DDBJ databases">
        <authorList>
            <person name="Kallberg Y."/>
            <person name="Tangrot J."/>
            <person name="Rosling A."/>
        </authorList>
    </citation>
    <scope>NUCLEOTIDE SEQUENCE</scope>
    <source>
        <strain evidence="1">MA461A</strain>
    </source>
</reference>
<evidence type="ECO:0000313" key="1">
    <source>
        <dbReference type="EMBL" id="CAG8803529.1"/>
    </source>
</evidence>
<sequence>MLGKEKAIDWELGYAMTIHTIGRVEYLSQLIRIEGPSLPSEIEDAKNKKAIERSLRPFISEKLIGYMDQDKKKGPENPDQWTVDRIDNKLGTLKEIYVLFVLNAIRIIESDSLNKTRVLAI</sequence>
<organism evidence="1 2">
    <name type="scientific">Racocetra persica</name>
    <dbReference type="NCBI Taxonomy" id="160502"/>
    <lineage>
        <taxon>Eukaryota</taxon>
        <taxon>Fungi</taxon>
        <taxon>Fungi incertae sedis</taxon>
        <taxon>Mucoromycota</taxon>
        <taxon>Glomeromycotina</taxon>
        <taxon>Glomeromycetes</taxon>
        <taxon>Diversisporales</taxon>
        <taxon>Gigasporaceae</taxon>
        <taxon>Racocetra</taxon>
    </lineage>
</organism>
<feature type="non-terminal residue" evidence="1">
    <location>
        <position position="121"/>
    </location>
</feature>
<accession>A0ACA9RP24</accession>
<proteinExistence type="predicted"/>
<dbReference type="EMBL" id="CAJVQC010063291">
    <property type="protein sequence ID" value="CAG8803529.1"/>
    <property type="molecule type" value="Genomic_DNA"/>
</dbReference>
<comment type="caution">
    <text evidence="1">The sequence shown here is derived from an EMBL/GenBank/DDBJ whole genome shotgun (WGS) entry which is preliminary data.</text>
</comment>
<evidence type="ECO:0000313" key="2">
    <source>
        <dbReference type="Proteomes" id="UP000789920"/>
    </source>
</evidence>
<name>A0ACA9RP24_9GLOM</name>
<dbReference type="Proteomes" id="UP000789920">
    <property type="component" value="Unassembled WGS sequence"/>
</dbReference>
<protein>
    <submittedName>
        <fullName evidence="1">8440_t:CDS:1</fullName>
    </submittedName>
</protein>
<keyword evidence="2" id="KW-1185">Reference proteome</keyword>
<gene>
    <name evidence="1" type="ORF">RPERSI_LOCUS21538</name>
</gene>